<dbReference type="SUPFAM" id="SSF53335">
    <property type="entry name" value="S-adenosyl-L-methionine-dependent methyltransferases"/>
    <property type="match status" value="1"/>
</dbReference>
<dbReference type="Pfam" id="PF13649">
    <property type="entry name" value="Methyltransf_25"/>
    <property type="match status" value="1"/>
</dbReference>
<evidence type="ECO:0000313" key="3">
    <source>
        <dbReference type="EMBL" id="KAJ9158198.1"/>
    </source>
</evidence>
<evidence type="ECO:0000259" key="2">
    <source>
        <dbReference type="Pfam" id="PF13649"/>
    </source>
</evidence>
<dbReference type="CDD" id="cd02440">
    <property type="entry name" value="AdoMet_MTases"/>
    <property type="match status" value="1"/>
</dbReference>
<dbReference type="AlphaFoldDB" id="A0AA38VYS3"/>
<evidence type="ECO:0000313" key="4">
    <source>
        <dbReference type="Proteomes" id="UP001174691"/>
    </source>
</evidence>
<keyword evidence="4" id="KW-1185">Reference proteome</keyword>
<dbReference type="PANTHER" id="PTHR43591:SF110">
    <property type="entry name" value="RHODANESE DOMAIN-CONTAINING PROTEIN"/>
    <property type="match status" value="1"/>
</dbReference>
<dbReference type="InterPro" id="IPR029063">
    <property type="entry name" value="SAM-dependent_MTases_sf"/>
</dbReference>
<protein>
    <recommendedName>
        <fullName evidence="2">Methyltransferase domain-containing protein</fullName>
    </recommendedName>
</protein>
<comment type="similarity">
    <text evidence="1">Belongs to the methyltransferase superfamily. LaeA methyltransferase family.</text>
</comment>
<dbReference type="Proteomes" id="UP001174691">
    <property type="component" value="Unassembled WGS sequence"/>
</dbReference>
<dbReference type="EMBL" id="JANBVN010000040">
    <property type="protein sequence ID" value="KAJ9158198.1"/>
    <property type="molecule type" value="Genomic_DNA"/>
</dbReference>
<accession>A0AA38VYS3</accession>
<name>A0AA38VYS3_9PEZI</name>
<reference evidence="3" key="1">
    <citation type="submission" date="2022-07" db="EMBL/GenBank/DDBJ databases">
        <title>Fungi with potential for degradation of polypropylene.</title>
        <authorList>
            <person name="Gostincar C."/>
        </authorList>
    </citation>
    <scope>NUCLEOTIDE SEQUENCE</scope>
    <source>
        <strain evidence="3">EXF-13287</strain>
    </source>
</reference>
<proteinExistence type="inferred from homology"/>
<dbReference type="PANTHER" id="PTHR43591">
    <property type="entry name" value="METHYLTRANSFERASE"/>
    <property type="match status" value="1"/>
</dbReference>
<gene>
    <name evidence="3" type="ORF">NKR19_g3573</name>
</gene>
<organism evidence="3 4">
    <name type="scientific">Coniochaeta hoffmannii</name>
    <dbReference type="NCBI Taxonomy" id="91930"/>
    <lineage>
        <taxon>Eukaryota</taxon>
        <taxon>Fungi</taxon>
        <taxon>Dikarya</taxon>
        <taxon>Ascomycota</taxon>
        <taxon>Pezizomycotina</taxon>
        <taxon>Sordariomycetes</taxon>
        <taxon>Sordariomycetidae</taxon>
        <taxon>Coniochaetales</taxon>
        <taxon>Coniochaetaceae</taxon>
        <taxon>Coniochaeta</taxon>
    </lineage>
</organism>
<sequence>MATHNTPQPNTAAATSVPTPIPATPAYTLPANLKSRIKVTYDEIGPRYNILTMNDPLHRIAYLDKLKSYLLSPPPSSALKILELGAGAGEPVTAALLRDGRFHVTANDISTTQVVLGRALCGGVESRLDWIEADMIDLEFPDGEFDGVMGFYSLMHLPRDEQTVMFGRIRRWLRPGGYVLMNFYGGDIAGVEWTGWYIPGDWMFWSGWGPEGTVRRIEEAGLEVVFSEVKEDAPDHSFLWVIARAP</sequence>
<dbReference type="InterPro" id="IPR041698">
    <property type="entry name" value="Methyltransf_25"/>
</dbReference>
<evidence type="ECO:0000256" key="1">
    <source>
        <dbReference type="ARBA" id="ARBA00038158"/>
    </source>
</evidence>
<comment type="caution">
    <text evidence="3">The sequence shown here is derived from an EMBL/GenBank/DDBJ whole genome shotgun (WGS) entry which is preliminary data.</text>
</comment>
<dbReference type="Gene3D" id="3.40.50.150">
    <property type="entry name" value="Vaccinia Virus protein VP39"/>
    <property type="match status" value="1"/>
</dbReference>
<feature type="domain" description="Methyltransferase" evidence="2">
    <location>
        <begin position="81"/>
        <end position="177"/>
    </location>
</feature>